<dbReference type="InterPro" id="IPR001240">
    <property type="entry name" value="PRAI_dom"/>
</dbReference>
<keyword evidence="7 9" id="KW-0057">Aromatic amino acid biosynthesis</keyword>
<dbReference type="AlphaFoldDB" id="A0A511XPW6"/>
<dbReference type="InterPro" id="IPR013785">
    <property type="entry name" value="Aldolase_TIM"/>
</dbReference>
<gene>
    <name evidence="9 11" type="primary">trpF</name>
    <name evidence="11" type="ORF">AOE01nite_32150</name>
</gene>
<dbReference type="Gene3D" id="3.20.20.70">
    <property type="entry name" value="Aldolase class I"/>
    <property type="match status" value="1"/>
</dbReference>
<dbReference type="EMBL" id="BJYG01000064">
    <property type="protein sequence ID" value="GEN64991.1"/>
    <property type="molecule type" value="Genomic_DNA"/>
</dbReference>
<dbReference type="OrthoDB" id="9796196at2"/>
<keyword evidence="5 9" id="KW-0028">Amino-acid biosynthesis</keyword>
<feature type="domain" description="N-(5'phosphoribosyl) anthranilate isomerase (PRAI)" evidence="10">
    <location>
        <begin position="5"/>
        <end position="204"/>
    </location>
</feature>
<dbReference type="HAMAP" id="MF_00135">
    <property type="entry name" value="PRAI"/>
    <property type="match status" value="1"/>
</dbReference>
<comment type="similarity">
    <text evidence="9">Belongs to the TrpF family.</text>
</comment>
<dbReference type="CDD" id="cd00405">
    <property type="entry name" value="PRAI"/>
    <property type="match status" value="1"/>
</dbReference>
<evidence type="ECO:0000256" key="1">
    <source>
        <dbReference type="ARBA" id="ARBA00001164"/>
    </source>
</evidence>
<dbReference type="Pfam" id="PF00697">
    <property type="entry name" value="PRAI"/>
    <property type="match status" value="1"/>
</dbReference>
<keyword evidence="8 9" id="KW-0413">Isomerase</keyword>
<dbReference type="GO" id="GO:0004640">
    <property type="term" value="F:phosphoribosylanthranilate isomerase activity"/>
    <property type="evidence" value="ECO:0007669"/>
    <property type="project" value="UniProtKB-UniRule"/>
</dbReference>
<dbReference type="RefSeq" id="WP_146892424.1">
    <property type="nucleotide sequence ID" value="NZ_BJYG01000064.1"/>
</dbReference>
<evidence type="ECO:0000313" key="12">
    <source>
        <dbReference type="Proteomes" id="UP000321746"/>
    </source>
</evidence>
<reference evidence="11 12" key="1">
    <citation type="submission" date="2019-07" db="EMBL/GenBank/DDBJ databases">
        <title>Whole genome shotgun sequence of Acetobacter oeni NBRC 105207.</title>
        <authorList>
            <person name="Hosoyama A."/>
            <person name="Uohara A."/>
            <person name="Ohji S."/>
            <person name="Ichikawa N."/>
        </authorList>
    </citation>
    <scope>NUCLEOTIDE SEQUENCE [LARGE SCALE GENOMIC DNA]</scope>
    <source>
        <strain evidence="11 12">NBRC 105207</strain>
    </source>
</reference>
<evidence type="ECO:0000256" key="2">
    <source>
        <dbReference type="ARBA" id="ARBA00004664"/>
    </source>
</evidence>
<evidence type="ECO:0000313" key="11">
    <source>
        <dbReference type="EMBL" id="GEN64991.1"/>
    </source>
</evidence>
<evidence type="ECO:0000256" key="8">
    <source>
        <dbReference type="ARBA" id="ARBA00023235"/>
    </source>
</evidence>
<dbReference type="GO" id="GO:0000162">
    <property type="term" value="P:L-tryptophan biosynthetic process"/>
    <property type="evidence" value="ECO:0007669"/>
    <property type="project" value="UniProtKB-UniRule"/>
</dbReference>
<evidence type="ECO:0000259" key="10">
    <source>
        <dbReference type="Pfam" id="PF00697"/>
    </source>
</evidence>
<accession>A0A511XPW6</accession>
<dbReference type="EC" id="5.3.1.24" evidence="3 9"/>
<organism evidence="11 12">
    <name type="scientific">Acetobacter oeni</name>
    <dbReference type="NCBI Taxonomy" id="304077"/>
    <lineage>
        <taxon>Bacteria</taxon>
        <taxon>Pseudomonadati</taxon>
        <taxon>Pseudomonadota</taxon>
        <taxon>Alphaproteobacteria</taxon>
        <taxon>Acetobacterales</taxon>
        <taxon>Acetobacteraceae</taxon>
        <taxon>Acetobacter</taxon>
    </lineage>
</organism>
<dbReference type="SUPFAM" id="SSF51366">
    <property type="entry name" value="Ribulose-phoshate binding barrel"/>
    <property type="match status" value="1"/>
</dbReference>
<proteinExistence type="inferred from homology"/>
<sequence>MTVKVKICGLTDEAGVRVCLEHRVDWLGFNFFTRSPRYVTLSRAAELIRLVRIPAAPPGCVGLFVEPSDAEIAEALREVPLDVLQLYTSAERASEIRTKFGRKVWRSCPVSSEADLPLTTGADALIIESCPPPEASRPGGNGAIFPWGLAHGWKAPAPWLLAGGLNPGNVARAIVESGAKAVDVSSGVEAAPGVKDSAAIASFVIAARQVVSG</sequence>
<comment type="caution">
    <text evidence="11">The sequence shown here is derived from an EMBL/GenBank/DDBJ whole genome shotgun (WGS) entry which is preliminary data.</text>
</comment>
<evidence type="ECO:0000256" key="3">
    <source>
        <dbReference type="ARBA" id="ARBA00012572"/>
    </source>
</evidence>
<evidence type="ECO:0000256" key="7">
    <source>
        <dbReference type="ARBA" id="ARBA00023141"/>
    </source>
</evidence>
<evidence type="ECO:0000256" key="6">
    <source>
        <dbReference type="ARBA" id="ARBA00022822"/>
    </source>
</evidence>
<dbReference type="UniPathway" id="UPA00035">
    <property type="reaction ID" value="UER00042"/>
</dbReference>
<evidence type="ECO:0000256" key="5">
    <source>
        <dbReference type="ARBA" id="ARBA00022605"/>
    </source>
</evidence>
<dbReference type="PANTHER" id="PTHR42894">
    <property type="entry name" value="N-(5'-PHOSPHORIBOSYL)ANTHRANILATE ISOMERASE"/>
    <property type="match status" value="1"/>
</dbReference>
<keyword evidence="6 9" id="KW-0822">Tryptophan biosynthesis</keyword>
<protein>
    <recommendedName>
        <fullName evidence="4 9">N-(5'-phosphoribosyl)anthranilate isomerase</fullName>
        <shortName evidence="9">PRAI</shortName>
        <ecNumber evidence="3 9">5.3.1.24</ecNumber>
    </recommendedName>
</protein>
<comment type="catalytic activity">
    <reaction evidence="1 9">
        <text>N-(5-phospho-beta-D-ribosyl)anthranilate = 1-(2-carboxyphenylamino)-1-deoxy-D-ribulose 5-phosphate</text>
        <dbReference type="Rhea" id="RHEA:21540"/>
        <dbReference type="ChEBI" id="CHEBI:18277"/>
        <dbReference type="ChEBI" id="CHEBI:58613"/>
        <dbReference type="EC" id="5.3.1.24"/>
    </reaction>
</comment>
<evidence type="ECO:0000256" key="4">
    <source>
        <dbReference type="ARBA" id="ARBA00022272"/>
    </source>
</evidence>
<comment type="pathway">
    <text evidence="2 9">Amino-acid biosynthesis; L-tryptophan biosynthesis; L-tryptophan from chorismate: step 3/5.</text>
</comment>
<dbReference type="InterPro" id="IPR044643">
    <property type="entry name" value="TrpF_fam"/>
</dbReference>
<dbReference type="InterPro" id="IPR011060">
    <property type="entry name" value="RibuloseP-bd_barrel"/>
</dbReference>
<keyword evidence="12" id="KW-1185">Reference proteome</keyword>
<name>A0A511XPW6_9PROT</name>
<dbReference type="PANTHER" id="PTHR42894:SF1">
    <property type="entry name" value="N-(5'-PHOSPHORIBOSYL)ANTHRANILATE ISOMERASE"/>
    <property type="match status" value="1"/>
</dbReference>
<evidence type="ECO:0000256" key="9">
    <source>
        <dbReference type="HAMAP-Rule" id="MF_00135"/>
    </source>
</evidence>
<dbReference type="Proteomes" id="UP000321746">
    <property type="component" value="Unassembled WGS sequence"/>
</dbReference>